<dbReference type="EMBL" id="MK494092">
    <property type="protein sequence ID" value="QBP29153.1"/>
    <property type="molecule type" value="Genomic_DNA"/>
</dbReference>
<keyword evidence="3" id="KW-1185">Reference proteome</keyword>
<evidence type="ECO:0000259" key="1">
    <source>
        <dbReference type="Pfam" id="PF02467"/>
    </source>
</evidence>
<dbReference type="Proteomes" id="UP000294870">
    <property type="component" value="Segment"/>
</dbReference>
<dbReference type="Pfam" id="PF02467">
    <property type="entry name" value="Whib"/>
    <property type="match status" value="1"/>
</dbReference>
<gene>
    <name evidence="2" type="primary">67</name>
    <name evidence="2" type="ORF">SEA_SILVERLEAF_69</name>
</gene>
<protein>
    <submittedName>
        <fullName evidence="2">WhiB family transcription factor</fullName>
    </submittedName>
</protein>
<evidence type="ECO:0000313" key="2">
    <source>
        <dbReference type="EMBL" id="QBP29153.1"/>
    </source>
</evidence>
<dbReference type="KEGG" id="vg:65119085"/>
<name>A0A482J6E3_9CAUD</name>
<accession>A0A482J6E3</accession>
<dbReference type="RefSeq" id="YP_010101374.1">
    <property type="nucleotide sequence ID" value="NC_055790.1"/>
</dbReference>
<dbReference type="InterPro" id="IPR034768">
    <property type="entry name" value="4FE4S_WBL"/>
</dbReference>
<reference evidence="2 3" key="1">
    <citation type="submission" date="2019-02" db="EMBL/GenBank/DDBJ databases">
        <authorList>
            <person name="Valenzuela R.K."/>
            <person name="Sawyer E."/>
            <person name="Patton C.J."/>
            <person name="Kotturi H."/>
            <person name="Garlena R.A."/>
            <person name="Russell D.A."/>
            <person name="Pope W.H."/>
            <person name="Jacobs-Sera D."/>
            <person name="Hatfull G.F."/>
        </authorList>
    </citation>
    <scope>NUCLEOTIDE SEQUENCE [LARGE SCALE GENOMIC DNA]</scope>
</reference>
<evidence type="ECO:0000313" key="3">
    <source>
        <dbReference type="Proteomes" id="UP000294870"/>
    </source>
</evidence>
<organism evidence="2 3">
    <name type="scientific">Mycobacterium phage Silverleaf</name>
    <dbReference type="NCBI Taxonomy" id="2517969"/>
    <lineage>
        <taxon>Viruses</taxon>
        <taxon>Duplodnaviria</taxon>
        <taxon>Heunggongvirae</taxon>
        <taxon>Uroviricota</taxon>
        <taxon>Caudoviricetes</taxon>
        <taxon>Vilmaviridae</taxon>
        <taxon>Lclasvirinae</taxon>
        <taxon>Bronvirus</taxon>
        <taxon>Bronvirus silverleaf</taxon>
    </lineage>
</organism>
<sequence length="74" mass="8473">MEGKPVHWTEEAACQGDTRYTGRMESLTFDDLSEMTVTCARCPVVRECADWAKREQVIEVFAAGYWRLPRDNSA</sequence>
<feature type="domain" description="4Fe-4S Wbl-type" evidence="1">
    <location>
        <begin position="8"/>
        <end position="55"/>
    </location>
</feature>
<dbReference type="GeneID" id="65119085"/>
<proteinExistence type="predicted"/>